<evidence type="ECO:0000313" key="4">
    <source>
        <dbReference type="Proteomes" id="UP000662939"/>
    </source>
</evidence>
<dbReference type="AlphaFoldDB" id="A0A895XGA8"/>
<feature type="transmembrane region" description="Helical" evidence="2">
    <location>
        <begin position="28"/>
        <end position="48"/>
    </location>
</feature>
<proteinExistence type="predicted"/>
<dbReference type="Proteomes" id="UP000662939">
    <property type="component" value="Chromosome"/>
</dbReference>
<sequence length="186" mass="19195">MSVFGTLGREITGATRSFIYDVRTSGRFRTVVTLTLAAVASGIVLIAFTMRGLGGIDGPVPDQRDSAHITNGWGQIDSRIVDQQESDEGAPPAPSPDDVSTPAPSTPSSADTSSAPSGSSSPPDRISESGTHQPDELIPVPTSSTTPPDDDDDGDDDGDDDDGDDDDEDDGGDDGDDDDDNGGKQD</sequence>
<keyword evidence="2" id="KW-0812">Transmembrane</keyword>
<reference evidence="3" key="1">
    <citation type="submission" date="2021-02" db="EMBL/GenBank/DDBJ databases">
        <title>Natronoglycomyces albus gen. nov., sp. nov, a haloalkaliphilic actinobacterium from a soda solonchak soil.</title>
        <authorList>
            <person name="Sorokin D.Y."/>
            <person name="Khijniak T.V."/>
            <person name="Zakharycheva A.P."/>
            <person name="Boueva O.V."/>
            <person name="Ariskina E.V."/>
            <person name="Hahnke R.L."/>
            <person name="Bunk B."/>
            <person name="Sproer C."/>
            <person name="Schumann P."/>
            <person name="Evtushenko L.I."/>
            <person name="Kublanov I.V."/>
        </authorList>
    </citation>
    <scope>NUCLEOTIDE SEQUENCE</scope>
    <source>
        <strain evidence="3">DSM 106290</strain>
    </source>
</reference>
<evidence type="ECO:0000256" key="1">
    <source>
        <dbReference type="SAM" id="MobiDB-lite"/>
    </source>
</evidence>
<keyword evidence="2" id="KW-0472">Membrane</keyword>
<dbReference type="KEGG" id="nav:JQS30_08650"/>
<protein>
    <submittedName>
        <fullName evidence="3">Uncharacterized protein</fullName>
    </submittedName>
</protein>
<keyword evidence="4" id="KW-1185">Reference proteome</keyword>
<organism evidence="3 4">
    <name type="scientific">Natronoglycomyces albus</name>
    <dbReference type="NCBI Taxonomy" id="2811108"/>
    <lineage>
        <taxon>Bacteria</taxon>
        <taxon>Bacillati</taxon>
        <taxon>Actinomycetota</taxon>
        <taxon>Actinomycetes</taxon>
        <taxon>Glycomycetales</taxon>
        <taxon>Glycomycetaceae</taxon>
        <taxon>Natronoglycomyces</taxon>
    </lineage>
</organism>
<feature type="compositionally biased region" description="Acidic residues" evidence="1">
    <location>
        <begin position="148"/>
        <end position="180"/>
    </location>
</feature>
<feature type="compositionally biased region" description="Low complexity" evidence="1">
    <location>
        <begin position="96"/>
        <end position="124"/>
    </location>
</feature>
<accession>A0A895XGA8</accession>
<dbReference type="EMBL" id="CP070496">
    <property type="protein sequence ID" value="QSB03897.1"/>
    <property type="molecule type" value="Genomic_DNA"/>
</dbReference>
<evidence type="ECO:0000313" key="3">
    <source>
        <dbReference type="EMBL" id="QSB03897.1"/>
    </source>
</evidence>
<dbReference type="RefSeq" id="WP_213169895.1">
    <property type="nucleotide sequence ID" value="NZ_CP070496.1"/>
</dbReference>
<name>A0A895XGA8_9ACTN</name>
<feature type="region of interest" description="Disordered" evidence="1">
    <location>
        <begin position="82"/>
        <end position="186"/>
    </location>
</feature>
<evidence type="ECO:0000256" key="2">
    <source>
        <dbReference type="SAM" id="Phobius"/>
    </source>
</evidence>
<gene>
    <name evidence="3" type="ORF">JQS30_08650</name>
</gene>
<keyword evidence="2" id="KW-1133">Transmembrane helix</keyword>